<keyword evidence="6" id="KW-1185">Reference proteome</keyword>
<evidence type="ECO:0000313" key="6">
    <source>
        <dbReference type="Proteomes" id="UP000321793"/>
    </source>
</evidence>
<dbReference type="AlphaFoldDB" id="A0A512SW71"/>
<evidence type="ECO:0000259" key="3">
    <source>
        <dbReference type="Pfam" id="PF12904"/>
    </source>
</evidence>
<feature type="chain" id="PRO_5038983815" description="DUF4038 domain-containing protein" evidence="2">
    <location>
        <begin position="22"/>
        <end position="751"/>
    </location>
</feature>
<organism evidence="5 6">
    <name type="scientific">Knoellia locipacati</name>
    <dbReference type="NCBI Taxonomy" id="882824"/>
    <lineage>
        <taxon>Bacteria</taxon>
        <taxon>Bacillati</taxon>
        <taxon>Actinomycetota</taxon>
        <taxon>Actinomycetes</taxon>
        <taxon>Micrococcales</taxon>
        <taxon>Intrasporangiaceae</taxon>
        <taxon>Knoellia</taxon>
    </lineage>
</organism>
<dbReference type="OrthoDB" id="4869470at2"/>
<feature type="compositionally biased region" description="Polar residues" evidence="1">
    <location>
        <begin position="418"/>
        <end position="431"/>
    </location>
</feature>
<feature type="domain" description="Putative collagen-binding" evidence="3">
    <location>
        <begin position="365"/>
        <end position="455"/>
    </location>
</feature>
<feature type="signal peptide" evidence="2">
    <location>
        <begin position="1"/>
        <end position="21"/>
    </location>
</feature>
<proteinExistence type="predicted"/>
<dbReference type="InterPro" id="IPR025277">
    <property type="entry name" value="Apiosidase-like_cat_dom"/>
</dbReference>
<evidence type="ECO:0008006" key="7">
    <source>
        <dbReference type="Google" id="ProtNLM"/>
    </source>
</evidence>
<dbReference type="Gene3D" id="3.20.20.80">
    <property type="entry name" value="Glycosidases"/>
    <property type="match status" value="1"/>
</dbReference>
<evidence type="ECO:0000256" key="1">
    <source>
        <dbReference type="SAM" id="MobiDB-lite"/>
    </source>
</evidence>
<dbReference type="PROSITE" id="PS51257">
    <property type="entry name" value="PROKAR_LIPOPROTEIN"/>
    <property type="match status" value="1"/>
</dbReference>
<dbReference type="InterPro" id="IPR024749">
    <property type="entry name" value="Collagen-bd_put"/>
</dbReference>
<dbReference type="EMBL" id="BKBA01000002">
    <property type="protein sequence ID" value="GEQ12203.1"/>
    <property type="molecule type" value="Genomic_DNA"/>
</dbReference>
<sequence>MAPRRAPWLAVLLVLTMFVSACGGSAGPSSAQVPIPAAVPGAVSANATFPLTVGTDRKHLVDAAKQPFLMVGDAPWSLIAEPTRAQASQYLRTRRAQGFNTILVSLLEHQYATNAPANAAGARPFTGAAFGTPNEAYFTHADAVLAEAASLGFLVLLTPAYAGFNGGSEGWYQEMKAAGATKLRAWGQYVGRRYAANDHIMWVEGGDYDVPDQSLVDAIAEGIASVDPVALQTYHASRGVRVADRWGSKTWLDVDSVYTDSEVLPQIRQSYSTSPRPFFHIESYYENENGLTNRVLRRQAWQATLGGSSGHIFGNDPMWSFGAKNGTGAASWQQQLSSQGARSMSQLAVVLGGVSWGTMVPDTSQRLLKGSSARGDDPVAMYAAGTGEAVVYLPRGGAVSLDLSVLGGTSASLTWADPSSTRQVSAGTKPTQGGPVSITAPGANDDGDADWVLVVRRAGGTPGTPGTQTGTPASTFGCQPAFGAISATGGLGRYMALANNVTATPAAFAIATHTGVTTMSSTTHTSFASGYQYFRTLGVKGGALSHLMTSYPNSNTSQRTTTVRTYGSGWGGFTRLVDASDRATAVTKSGYLYALNPTTGTLARYSVVEGRSFGDLTVRSAGTSAGWTSFRGLTLQYRYRAGSTGAADVLYATTSRGALYQVTAPNTATFAPKLTLVRSSSWTFDQLATVGCGSRSALLGIRTGADQAFLYRVDSYAGTSSVIRGFGQLGSTWAAAHTAGAWDSLLGPARR</sequence>
<dbReference type="InterPro" id="IPR017853">
    <property type="entry name" value="GH"/>
</dbReference>
<feature type="domain" description="Apiosidase-like catalytic" evidence="4">
    <location>
        <begin position="56"/>
        <end position="353"/>
    </location>
</feature>
<dbReference type="PANTHER" id="PTHR37836:SF2">
    <property type="entry name" value="DUF4038 DOMAIN-CONTAINING PROTEIN"/>
    <property type="match status" value="1"/>
</dbReference>
<protein>
    <recommendedName>
        <fullName evidence="7">DUF4038 domain-containing protein</fullName>
    </recommendedName>
</protein>
<keyword evidence="2" id="KW-0732">Signal</keyword>
<dbReference type="RefSeq" id="WP_147061728.1">
    <property type="nucleotide sequence ID" value="NZ_BAABDN010000001.1"/>
</dbReference>
<feature type="region of interest" description="Disordered" evidence="1">
    <location>
        <begin position="418"/>
        <end position="437"/>
    </location>
</feature>
<dbReference type="Pfam" id="PF13204">
    <property type="entry name" value="Apiosidase"/>
    <property type="match status" value="1"/>
</dbReference>
<reference evidence="5 6" key="1">
    <citation type="submission" date="2019-07" db="EMBL/GenBank/DDBJ databases">
        <title>Whole genome shotgun sequence of Knoellia locipacati NBRC 109775.</title>
        <authorList>
            <person name="Hosoyama A."/>
            <person name="Uohara A."/>
            <person name="Ohji S."/>
            <person name="Ichikawa N."/>
        </authorList>
    </citation>
    <scope>NUCLEOTIDE SEQUENCE [LARGE SCALE GENOMIC DNA]</scope>
    <source>
        <strain evidence="5 6">NBRC 109775</strain>
    </source>
</reference>
<accession>A0A512SW71</accession>
<dbReference type="PANTHER" id="PTHR37836">
    <property type="entry name" value="LMO1036 PROTEIN"/>
    <property type="match status" value="1"/>
</dbReference>
<dbReference type="Proteomes" id="UP000321793">
    <property type="component" value="Unassembled WGS sequence"/>
</dbReference>
<evidence type="ECO:0000313" key="5">
    <source>
        <dbReference type="EMBL" id="GEQ12203.1"/>
    </source>
</evidence>
<evidence type="ECO:0000256" key="2">
    <source>
        <dbReference type="SAM" id="SignalP"/>
    </source>
</evidence>
<dbReference type="SUPFAM" id="SSF51445">
    <property type="entry name" value="(Trans)glycosidases"/>
    <property type="match status" value="1"/>
</dbReference>
<evidence type="ECO:0000259" key="4">
    <source>
        <dbReference type="Pfam" id="PF13204"/>
    </source>
</evidence>
<name>A0A512SW71_9MICO</name>
<gene>
    <name evidence="5" type="ORF">KLO01_02500</name>
</gene>
<comment type="caution">
    <text evidence="5">The sequence shown here is derived from an EMBL/GenBank/DDBJ whole genome shotgun (WGS) entry which is preliminary data.</text>
</comment>
<dbReference type="Pfam" id="PF12904">
    <property type="entry name" value="Collagen_bind_2"/>
    <property type="match status" value="1"/>
</dbReference>